<evidence type="ECO:0000256" key="11">
    <source>
        <dbReference type="ARBA" id="ARBA00022927"/>
    </source>
</evidence>
<evidence type="ECO:0000256" key="7">
    <source>
        <dbReference type="ARBA" id="ARBA00022723"/>
    </source>
</evidence>
<evidence type="ECO:0000256" key="9">
    <source>
        <dbReference type="ARBA" id="ARBA00022786"/>
    </source>
</evidence>
<feature type="region of interest" description="Disordered" evidence="18">
    <location>
        <begin position="363"/>
        <end position="410"/>
    </location>
</feature>
<dbReference type="GO" id="GO:0008270">
    <property type="term" value="F:zinc ion binding"/>
    <property type="evidence" value="ECO:0007669"/>
    <property type="project" value="UniProtKB-KW"/>
</dbReference>
<evidence type="ECO:0000256" key="5">
    <source>
        <dbReference type="ARBA" id="ARBA00022679"/>
    </source>
</evidence>
<feature type="compositionally biased region" description="Low complexity" evidence="18">
    <location>
        <begin position="12"/>
        <end position="23"/>
    </location>
</feature>
<keyword evidence="22" id="KW-1185">Reference proteome</keyword>
<evidence type="ECO:0000256" key="14">
    <source>
        <dbReference type="ARBA" id="ARBA00023140"/>
    </source>
</evidence>
<dbReference type="Pfam" id="PF04757">
    <property type="entry name" value="Pex2_Pex12"/>
    <property type="match status" value="1"/>
</dbReference>
<comment type="subcellular location">
    <subcellularLocation>
        <location evidence="1">Peroxisome membrane</location>
        <topology evidence="1">Multi-pass membrane protein</topology>
    </subcellularLocation>
</comment>
<dbReference type="OrthoDB" id="1701437at2759"/>
<evidence type="ECO:0000256" key="18">
    <source>
        <dbReference type="SAM" id="MobiDB-lite"/>
    </source>
</evidence>
<dbReference type="KEGG" id="kbi:30209432"/>
<dbReference type="InterPro" id="IPR025654">
    <property type="entry name" value="PEX2/10"/>
</dbReference>
<dbReference type="AlphaFoldDB" id="A0A1B9G2H9"/>
<proteinExistence type="inferred from homology"/>
<dbReference type="GO" id="GO:0016562">
    <property type="term" value="P:protein import into peroxisome matrix, receptor recycling"/>
    <property type="evidence" value="ECO:0007669"/>
    <property type="project" value="UniProtKB-ARBA"/>
</dbReference>
<protein>
    <recommendedName>
        <fullName evidence="17">RING-type E3 ubiquitin transferase (cysteine targeting)</fullName>
        <ecNumber evidence="17">2.3.2.36</ecNumber>
    </recommendedName>
    <alternativeName>
        <fullName evidence="15">Peroxin-2</fullName>
    </alternativeName>
</protein>
<evidence type="ECO:0000313" key="22">
    <source>
        <dbReference type="Proteomes" id="UP000092730"/>
    </source>
</evidence>
<feature type="region of interest" description="Disordered" evidence="18">
    <location>
        <begin position="299"/>
        <end position="329"/>
    </location>
</feature>
<dbReference type="Proteomes" id="UP000092730">
    <property type="component" value="Chromosome 4"/>
</dbReference>
<keyword evidence="14" id="KW-0576">Peroxisome</keyword>
<comment type="pathway">
    <text evidence="2">Protein modification; protein ubiquitination.</text>
</comment>
<evidence type="ECO:0000256" key="8">
    <source>
        <dbReference type="ARBA" id="ARBA00022771"/>
    </source>
</evidence>
<evidence type="ECO:0000256" key="2">
    <source>
        <dbReference type="ARBA" id="ARBA00004906"/>
    </source>
</evidence>
<keyword evidence="13" id="KW-0472">Membrane</keyword>
<keyword evidence="8" id="KW-0863">Zinc-finger</keyword>
<dbReference type="EMBL" id="KI894021">
    <property type="protein sequence ID" value="OCF25220.1"/>
    <property type="molecule type" value="Genomic_DNA"/>
</dbReference>
<feature type="region of interest" description="Disordered" evidence="18">
    <location>
        <begin position="1"/>
        <end position="23"/>
    </location>
</feature>
<evidence type="ECO:0000256" key="6">
    <source>
        <dbReference type="ARBA" id="ARBA00022692"/>
    </source>
</evidence>
<dbReference type="VEuPathDB" id="FungiDB:I302_05033"/>
<reference evidence="20" key="1">
    <citation type="submission" date="2013-07" db="EMBL/GenBank/DDBJ databases">
        <title>The Genome Sequence of Cryptococcus bestiolae CBS10118.</title>
        <authorList>
            <consortium name="The Broad Institute Genome Sequencing Platform"/>
            <person name="Cuomo C."/>
            <person name="Litvintseva A."/>
            <person name="Chen Y."/>
            <person name="Heitman J."/>
            <person name="Sun S."/>
            <person name="Springer D."/>
            <person name="Dromer F."/>
            <person name="Young S.K."/>
            <person name="Zeng Q."/>
            <person name="Gargeya S."/>
            <person name="Fitzgerald M."/>
            <person name="Abouelleil A."/>
            <person name="Alvarado L."/>
            <person name="Berlin A.M."/>
            <person name="Chapman S.B."/>
            <person name="Dewar J."/>
            <person name="Goldberg J."/>
            <person name="Griggs A."/>
            <person name="Gujja S."/>
            <person name="Hansen M."/>
            <person name="Howarth C."/>
            <person name="Imamovic A."/>
            <person name="Larimer J."/>
            <person name="McCowan C."/>
            <person name="Murphy C."/>
            <person name="Pearson M."/>
            <person name="Priest M."/>
            <person name="Roberts A."/>
            <person name="Saif S."/>
            <person name="Shea T."/>
            <person name="Sykes S."/>
            <person name="Wortman J."/>
            <person name="Nusbaum C."/>
            <person name="Birren B."/>
        </authorList>
    </citation>
    <scope>NUCLEOTIDE SEQUENCE [LARGE SCALE GENOMIC DNA]</scope>
    <source>
        <strain evidence="20">CBS 10118</strain>
    </source>
</reference>
<keyword evidence="4" id="KW-0813">Transport</keyword>
<dbReference type="GeneID" id="30209432"/>
<dbReference type="GO" id="GO:0061630">
    <property type="term" value="F:ubiquitin protein ligase activity"/>
    <property type="evidence" value="ECO:0007669"/>
    <property type="project" value="UniProtKB-EC"/>
</dbReference>
<dbReference type="GO" id="GO:0005778">
    <property type="term" value="C:peroxisomal membrane"/>
    <property type="evidence" value="ECO:0007669"/>
    <property type="project" value="UniProtKB-SubCell"/>
</dbReference>
<feature type="compositionally biased region" description="Polar residues" evidence="18">
    <location>
        <begin position="299"/>
        <end position="309"/>
    </location>
</feature>
<comment type="catalytic activity">
    <reaction evidence="16">
        <text>[E2 ubiquitin-conjugating enzyme]-S-ubiquitinyl-L-cysteine + [acceptor protein]-L-cysteine = [E2 ubiquitin-conjugating enzyme]-L-cysteine + [acceptor protein]-S-ubiquitinyl-L-cysteine.</text>
        <dbReference type="EC" id="2.3.2.36"/>
    </reaction>
</comment>
<keyword evidence="9" id="KW-0833">Ubl conjugation pathway</keyword>
<evidence type="ECO:0000256" key="15">
    <source>
        <dbReference type="ARBA" id="ARBA00032511"/>
    </source>
</evidence>
<reference evidence="21" key="4">
    <citation type="submission" date="2024-02" db="EMBL/GenBank/DDBJ databases">
        <title>Comparative genomics of Cryptococcus and Kwoniella reveals pathogenesis evolution and contrasting modes of karyotype evolution via chromosome fusion or intercentromeric recombination.</title>
        <authorList>
            <person name="Coelho M.A."/>
            <person name="David-Palma M."/>
            <person name="Shea T."/>
            <person name="Bowers K."/>
            <person name="McGinley-Smith S."/>
            <person name="Mohammad A.W."/>
            <person name="Gnirke A."/>
            <person name="Yurkov A.M."/>
            <person name="Nowrousian M."/>
            <person name="Sun S."/>
            <person name="Cuomo C.A."/>
            <person name="Heitman J."/>
        </authorList>
    </citation>
    <scope>NUCLEOTIDE SEQUENCE</scope>
    <source>
        <strain evidence="21">CBS 10118</strain>
    </source>
</reference>
<keyword evidence="6" id="KW-0812">Transmembrane</keyword>
<dbReference type="RefSeq" id="XP_019046290.1">
    <property type="nucleotide sequence ID" value="XM_019191660.1"/>
</dbReference>
<evidence type="ECO:0000256" key="17">
    <source>
        <dbReference type="ARBA" id="ARBA00034523"/>
    </source>
</evidence>
<feature type="domain" description="Pex N-terminal" evidence="19">
    <location>
        <begin position="39"/>
        <end position="233"/>
    </location>
</feature>
<reference evidence="20" key="3">
    <citation type="submission" date="2014-01" db="EMBL/GenBank/DDBJ databases">
        <title>Evolution of pathogenesis and genome organization in the Tremellales.</title>
        <authorList>
            <person name="Cuomo C."/>
            <person name="Litvintseva A."/>
            <person name="Heitman J."/>
            <person name="Chen Y."/>
            <person name="Sun S."/>
            <person name="Springer D."/>
            <person name="Dromer F."/>
            <person name="Young S."/>
            <person name="Zeng Q."/>
            <person name="Chapman S."/>
            <person name="Gujja S."/>
            <person name="Saif S."/>
            <person name="Birren B."/>
        </authorList>
    </citation>
    <scope>NUCLEOTIDE SEQUENCE</scope>
    <source>
        <strain evidence="20">CBS 10118</strain>
    </source>
</reference>
<dbReference type="GO" id="GO:0016567">
    <property type="term" value="P:protein ubiquitination"/>
    <property type="evidence" value="ECO:0007669"/>
    <property type="project" value="UniProtKB-ARBA"/>
</dbReference>
<keyword evidence="10" id="KW-0862">Zinc</keyword>
<dbReference type="EC" id="2.3.2.36" evidence="17"/>
<dbReference type="PANTHER" id="PTHR48178">
    <property type="entry name" value="PEROXISOME BIOGENESIS FACTOR 2"/>
    <property type="match status" value="1"/>
</dbReference>
<keyword evidence="5" id="KW-0808">Transferase</keyword>
<evidence type="ECO:0000313" key="20">
    <source>
        <dbReference type="EMBL" id="OCF25220.1"/>
    </source>
</evidence>
<evidence type="ECO:0000256" key="16">
    <source>
        <dbReference type="ARBA" id="ARBA00034438"/>
    </source>
</evidence>
<accession>A0A1B9G2H9</accession>
<comment type="similarity">
    <text evidence="3">Belongs to the pex2/pex10/pex12 family.</text>
</comment>
<keyword evidence="11" id="KW-0653">Protein transport</keyword>
<evidence type="ECO:0000259" key="19">
    <source>
        <dbReference type="Pfam" id="PF04757"/>
    </source>
</evidence>
<evidence type="ECO:0000256" key="13">
    <source>
        <dbReference type="ARBA" id="ARBA00023136"/>
    </source>
</evidence>
<dbReference type="InterPro" id="IPR006845">
    <property type="entry name" value="Pex_N"/>
</dbReference>
<name>A0A1B9G2H9_9TREE</name>
<evidence type="ECO:0000313" key="21">
    <source>
        <dbReference type="EMBL" id="WVW83886.1"/>
    </source>
</evidence>
<keyword evidence="12" id="KW-1133">Transmembrane helix</keyword>
<evidence type="ECO:0000256" key="1">
    <source>
        <dbReference type="ARBA" id="ARBA00004585"/>
    </source>
</evidence>
<sequence length="435" mass="48796">MSSSDRIIYPGESPSESSSHAAASRRALRVNQIDSEDLDSALVGMLSDKLSTSLNNFKSTISDGLKPELELVIKLAMFRYGIWSQLRASPGAKLQNLKMISDKSNNPTKRILLLYLLLHPPVFPRYLINRVKNYALSNQWSDLPNYDYRKKIWKILGRLESISRIWELGGWLAFLWDGKYPSLLMRILRLRLVPSQPHLTRLVSYEFMNRQLVWGAFTEFLMFSIPLRPSLPSFLNPSTQINHLKSILSPPQTIDYTSIPTSSSSSSDKSTGHKGIYSTLPKSTCPICYSRNSTQPVPLSSSSAGSNLTLPPIEGVSGSGFGHEEDEEDSRVFIPAQTDCRGDCRWCYYCIGGVLYEHYERVKARGGKKGDKGEGRAERAERAENKDGTREGKGESREGKEVDEVESEADKWDCLRCGGKVGRAWRVGEDGVVEE</sequence>
<evidence type="ECO:0000256" key="12">
    <source>
        <dbReference type="ARBA" id="ARBA00022989"/>
    </source>
</evidence>
<keyword evidence="7" id="KW-0479">Metal-binding</keyword>
<dbReference type="PANTHER" id="PTHR48178:SF1">
    <property type="entry name" value="PEROXISOME BIOGENESIS FACTOR 2"/>
    <property type="match status" value="1"/>
</dbReference>
<evidence type="ECO:0000256" key="10">
    <source>
        <dbReference type="ARBA" id="ARBA00022833"/>
    </source>
</evidence>
<dbReference type="EMBL" id="CP144544">
    <property type="protein sequence ID" value="WVW83886.1"/>
    <property type="molecule type" value="Genomic_DNA"/>
</dbReference>
<evidence type="ECO:0000256" key="3">
    <source>
        <dbReference type="ARBA" id="ARBA00008704"/>
    </source>
</evidence>
<evidence type="ECO:0000256" key="4">
    <source>
        <dbReference type="ARBA" id="ARBA00022448"/>
    </source>
</evidence>
<gene>
    <name evidence="20" type="ORF">I302_05033</name>
    <name evidence="21" type="ORF">I302_105908</name>
</gene>
<reference evidence="21" key="2">
    <citation type="submission" date="2013-07" db="EMBL/GenBank/DDBJ databases">
        <authorList>
            <consortium name="The Broad Institute Genome Sequencing Platform"/>
            <person name="Cuomo C."/>
            <person name="Litvintseva A."/>
            <person name="Chen Y."/>
            <person name="Heitman J."/>
            <person name="Sun S."/>
            <person name="Springer D."/>
            <person name="Dromer F."/>
            <person name="Young S.K."/>
            <person name="Zeng Q."/>
            <person name="Gargeya S."/>
            <person name="Fitzgerald M."/>
            <person name="Abouelleil A."/>
            <person name="Alvarado L."/>
            <person name="Berlin A.M."/>
            <person name="Chapman S.B."/>
            <person name="Dewar J."/>
            <person name="Goldberg J."/>
            <person name="Griggs A."/>
            <person name="Gujja S."/>
            <person name="Hansen M."/>
            <person name="Howarth C."/>
            <person name="Imamovic A."/>
            <person name="Larimer J."/>
            <person name="McCowan C."/>
            <person name="Murphy C."/>
            <person name="Pearson M."/>
            <person name="Priest M."/>
            <person name="Roberts A."/>
            <person name="Saif S."/>
            <person name="Shea T."/>
            <person name="Sykes S."/>
            <person name="Wortman J."/>
            <person name="Nusbaum C."/>
            <person name="Birren B."/>
        </authorList>
    </citation>
    <scope>NUCLEOTIDE SEQUENCE</scope>
    <source>
        <strain evidence="21">CBS 10118</strain>
    </source>
</reference>
<organism evidence="20">
    <name type="scientific">Kwoniella bestiolae CBS 10118</name>
    <dbReference type="NCBI Taxonomy" id="1296100"/>
    <lineage>
        <taxon>Eukaryota</taxon>
        <taxon>Fungi</taxon>
        <taxon>Dikarya</taxon>
        <taxon>Basidiomycota</taxon>
        <taxon>Agaricomycotina</taxon>
        <taxon>Tremellomycetes</taxon>
        <taxon>Tremellales</taxon>
        <taxon>Cryptococcaceae</taxon>
        <taxon>Kwoniella</taxon>
    </lineage>
</organism>
<dbReference type="STRING" id="1296100.A0A1B9G2H9"/>